<dbReference type="Proteomes" id="UP000460157">
    <property type="component" value="Unassembled WGS sequence"/>
</dbReference>
<dbReference type="RefSeq" id="WP_157323330.1">
    <property type="nucleotide sequence ID" value="NZ_BMFX01000005.1"/>
</dbReference>
<accession>A0A7K1UK74</accession>
<evidence type="ECO:0000256" key="2">
    <source>
        <dbReference type="ARBA" id="ARBA00023125"/>
    </source>
</evidence>
<dbReference type="GO" id="GO:0043565">
    <property type="term" value="F:sequence-specific DNA binding"/>
    <property type="evidence" value="ECO:0007669"/>
    <property type="project" value="InterPro"/>
</dbReference>
<protein>
    <submittedName>
        <fullName evidence="5">Helix-turn-helix domain-containing protein</fullName>
    </submittedName>
</protein>
<organism evidence="5 6">
    <name type="scientific">Nesterenkonia alkaliphila</name>
    <dbReference type="NCBI Taxonomy" id="1463631"/>
    <lineage>
        <taxon>Bacteria</taxon>
        <taxon>Bacillati</taxon>
        <taxon>Actinomycetota</taxon>
        <taxon>Actinomycetes</taxon>
        <taxon>Micrococcales</taxon>
        <taxon>Micrococcaceae</taxon>
        <taxon>Nesterenkonia</taxon>
    </lineage>
</organism>
<dbReference type="InterPro" id="IPR046532">
    <property type="entry name" value="DUF6597"/>
</dbReference>
<dbReference type="Gene3D" id="1.10.10.60">
    <property type="entry name" value="Homeodomain-like"/>
    <property type="match status" value="1"/>
</dbReference>
<comment type="caution">
    <text evidence="5">The sequence shown here is derived from an EMBL/GenBank/DDBJ whole genome shotgun (WGS) entry which is preliminary data.</text>
</comment>
<dbReference type="PROSITE" id="PS01124">
    <property type="entry name" value="HTH_ARAC_FAMILY_2"/>
    <property type="match status" value="1"/>
</dbReference>
<dbReference type="GO" id="GO:0003700">
    <property type="term" value="F:DNA-binding transcription factor activity"/>
    <property type="evidence" value="ECO:0007669"/>
    <property type="project" value="InterPro"/>
</dbReference>
<keyword evidence="6" id="KW-1185">Reference proteome</keyword>
<reference evidence="5 6" key="1">
    <citation type="submission" date="2019-12" db="EMBL/GenBank/DDBJ databases">
        <title>Nesterenkonia muleiensis sp. nov., a novel actinobacterium isolated from sap of Populus euphratica.</title>
        <authorList>
            <person name="Wang R."/>
        </authorList>
    </citation>
    <scope>NUCLEOTIDE SEQUENCE [LARGE SCALE GENOMIC DNA]</scope>
    <source>
        <strain evidence="5 6">F10</strain>
    </source>
</reference>
<dbReference type="InterPro" id="IPR018060">
    <property type="entry name" value="HTH_AraC"/>
</dbReference>
<feature type="domain" description="HTH araC/xylS-type" evidence="4">
    <location>
        <begin position="127"/>
        <end position="227"/>
    </location>
</feature>
<dbReference type="Pfam" id="PF20240">
    <property type="entry name" value="DUF6597"/>
    <property type="match status" value="1"/>
</dbReference>
<keyword evidence="2" id="KW-0238">DNA-binding</keyword>
<evidence type="ECO:0000313" key="5">
    <source>
        <dbReference type="EMBL" id="MVT26411.1"/>
    </source>
</evidence>
<dbReference type="PANTHER" id="PTHR46796:SF15">
    <property type="entry name" value="BLL1074 PROTEIN"/>
    <property type="match status" value="1"/>
</dbReference>
<dbReference type="Pfam" id="PF12833">
    <property type="entry name" value="HTH_18"/>
    <property type="match status" value="1"/>
</dbReference>
<dbReference type="InterPro" id="IPR050204">
    <property type="entry name" value="AraC_XylS_family_regulators"/>
</dbReference>
<evidence type="ECO:0000256" key="1">
    <source>
        <dbReference type="ARBA" id="ARBA00023015"/>
    </source>
</evidence>
<evidence type="ECO:0000256" key="3">
    <source>
        <dbReference type="ARBA" id="ARBA00023163"/>
    </source>
</evidence>
<dbReference type="AlphaFoldDB" id="A0A7K1UK74"/>
<evidence type="ECO:0000259" key="4">
    <source>
        <dbReference type="PROSITE" id="PS01124"/>
    </source>
</evidence>
<dbReference type="EMBL" id="WRPM01000063">
    <property type="protein sequence ID" value="MVT26411.1"/>
    <property type="molecule type" value="Genomic_DNA"/>
</dbReference>
<dbReference type="SMART" id="SM00342">
    <property type="entry name" value="HTH_ARAC"/>
    <property type="match status" value="1"/>
</dbReference>
<name>A0A7K1UK74_9MICC</name>
<proteinExistence type="predicted"/>
<gene>
    <name evidence="5" type="ORF">GNZ21_08600</name>
</gene>
<keyword evidence="3" id="KW-0804">Transcription</keyword>
<dbReference type="OrthoDB" id="2559672at2"/>
<evidence type="ECO:0000313" key="6">
    <source>
        <dbReference type="Proteomes" id="UP000460157"/>
    </source>
</evidence>
<sequence>MGSYTARRGPRTGTLLWRVEAEPGDLRILPDGVMDLMWSEGHFLFAGADTTAMISSSETGGVTWGLRLPPGAAHVLLGIPARELTDQRFDLSELMTVPNMVTETAHADPAAALERLFVTRWEKAAPEASALRLAESLDKTARAGLSVTDMADRHGLSERTLRRVTDKLFGYGPKTLTAIHRFQYALHLARSGTPLAEAATMAGYVDQSHLNRDAQRLAGTTPGALAA</sequence>
<keyword evidence="1" id="KW-0805">Transcription regulation</keyword>
<dbReference type="PANTHER" id="PTHR46796">
    <property type="entry name" value="HTH-TYPE TRANSCRIPTIONAL ACTIVATOR RHAS-RELATED"/>
    <property type="match status" value="1"/>
</dbReference>